<dbReference type="AlphaFoldDB" id="A0A0K2T3G6"/>
<proteinExistence type="predicted"/>
<name>A0A0K2T3G6_LEPSM</name>
<reference evidence="1" key="1">
    <citation type="submission" date="2014-05" db="EMBL/GenBank/DDBJ databases">
        <authorList>
            <person name="Chronopoulou M."/>
        </authorList>
    </citation>
    <scope>NUCLEOTIDE SEQUENCE</scope>
    <source>
        <tissue evidence="1">Whole organism</tissue>
    </source>
</reference>
<evidence type="ECO:0000313" key="1">
    <source>
        <dbReference type="EMBL" id="CDW19971.1"/>
    </source>
</evidence>
<protein>
    <submittedName>
        <fullName evidence="1">Uncharacterized protein</fullName>
    </submittedName>
</protein>
<sequence length="68" mass="8387">IFSKSCPALFSYFFIISRLSRHFISNSECKLHIILKFVNHKFFNLRIFREIIYYDFFLYYSASRSFRP</sequence>
<organism evidence="1">
    <name type="scientific">Lepeophtheirus salmonis</name>
    <name type="common">Salmon louse</name>
    <name type="synonym">Caligus salmonis</name>
    <dbReference type="NCBI Taxonomy" id="72036"/>
    <lineage>
        <taxon>Eukaryota</taxon>
        <taxon>Metazoa</taxon>
        <taxon>Ecdysozoa</taxon>
        <taxon>Arthropoda</taxon>
        <taxon>Crustacea</taxon>
        <taxon>Multicrustacea</taxon>
        <taxon>Hexanauplia</taxon>
        <taxon>Copepoda</taxon>
        <taxon>Siphonostomatoida</taxon>
        <taxon>Caligidae</taxon>
        <taxon>Lepeophtheirus</taxon>
    </lineage>
</organism>
<accession>A0A0K2T3G6</accession>
<dbReference type="EMBL" id="HACA01002610">
    <property type="protein sequence ID" value="CDW19971.1"/>
    <property type="molecule type" value="Transcribed_RNA"/>
</dbReference>
<feature type="non-terminal residue" evidence="1">
    <location>
        <position position="1"/>
    </location>
</feature>